<reference evidence="2" key="1">
    <citation type="submission" date="2022-08" db="EMBL/GenBank/DDBJ databases">
        <authorList>
            <person name="Kallberg Y."/>
            <person name="Tangrot J."/>
            <person name="Rosling A."/>
        </authorList>
    </citation>
    <scope>NUCLEOTIDE SEQUENCE</scope>
    <source>
        <strain evidence="2">Wild A</strain>
    </source>
</reference>
<sequence length="338" mass="37809">NNVASRQILAQSLLDLIDQKKSTADTAYVPETVNNLEKSYEPEINEITNCSSLEPAHEIEVVASQSVIADIPQEEISVVDSKIEIERPEEEDSSVDSLPGPKGTPPTINDVNSQTFSNIATEFIQDLLEELLGPRGTLSSDNLLLKDVKFSSPKTIVPGSISIKRLANSFCQANGARNKSIIAKQTEISLWWCYSEKFEDKFVELRSGNKKLTDQTARKQIYNEMKLYLTGVSDVYLRKITSKARKINKLFGYEYDPVTLQKIKGIGRHMIQRVTYSVDSISRLTNPQIEYIIEQSYENEIASTIANTSANNPSDDNFSDTSNITDYFKEEGANDSAE</sequence>
<feature type="non-terminal residue" evidence="2">
    <location>
        <position position="338"/>
    </location>
</feature>
<accession>A0A9W4WX63</accession>
<protein>
    <submittedName>
        <fullName evidence="2">7852_t:CDS:1</fullName>
    </submittedName>
</protein>
<gene>
    <name evidence="2" type="ORF">FWILDA_LOCUS15963</name>
</gene>
<evidence type="ECO:0000313" key="2">
    <source>
        <dbReference type="EMBL" id="CAI2193216.1"/>
    </source>
</evidence>
<feature type="non-terminal residue" evidence="2">
    <location>
        <position position="1"/>
    </location>
</feature>
<feature type="region of interest" description="Disordered" evidence="1">
    <location>
        <begin position="85"/>
        <end position="112"/>
    </location>
</feature>
<dbReference type="Proteomes" id="UP001153678">
    <property type="component" value="Unassembled WGS sequence"/>
</dbReference>
<comment type="caution">
    <text evidence="2">The sequence shown here is derived from an EMBL/GenBank/DDBJ whole genome shotgun (WGS) entry which is preliminary data.</text>
</comment>
<feature type="region of interest" description="Disordered" evidence="1">
    <location>
        <begin position="307"/>
        <end position="338"/>
    </location>
</feature>
<evidence type="ECO:0000313" key="3">
    <source>
        <dbReference type="Proteomes" id="UP001153678"/>
    </source>
</evidence>
<feature type="compositionally biased region" description="Polar residues" evidence="1">
    <location>
        <begin position="307"/>
        <end position="325"/>
    </location>
</feature>
<name>A0A9W4WX63_9GLOM</name>
<organism evidence="2 3">
    <name type="scientific">Funneliformis geosporum</name>
    <dbReference type="NCBI Taxonomy" id="1117311"/>
    <lineage>
        <taxon>Eukaryota</taxon>
        <taxon>Fungi</taxon>
        <taxon>Fungi incertae sedis</taxon>
        <taxon>Mucoromycota</taxon>
        <taxon>Glomeromycotina</taxon>
        <taxon>Glomeromycetes</taxon>
        <taxon>Glomerales</taxon>
        <taxon>Glomeraceae</taxon>
        <taxon>Funneliformis</taxon>
    </lineage>
</organism>
<dbReference type="EMBL" id="CAMKVN010009232">
    <property type="protein sequence ID" value="CAI2193216.1"/>
    <property type="molecule type" value="Genomic_DNA"/>
</dbReference>
<proteinExistence type="predicted"/>
<dbReference type="AlphaFoldDB" id="A0A9W4WX63"/>
<keyword evidence="3" id="KW-1185">Reference proteome</keyword>
<evidence type="ECO:0000256" key="1">
    <source>
        <dbReference type="SAM" id="MobiDB-lite"/>
    </source>
</evidence>
<dbReference type="OrthoDB" id="2428359at2759"/>